<dbReference type="AlphaFoldDB" id="D8SND9"/>
<evidence type="ECO:0000256" key="4">
    <source>
        <dbReference type="ARBA" id="ARBA00022840"/>
    </source>
</evidence>
<dbReference type="CDD" id="cd05904">
    <property type="entry name" value="4CL"/>
    <property type="match status" value="1"/>
</dbReference>
<dbReference type="Proteomes" id="UP000001514">
    <property type="component" value="Unassembled WGS sequence"/>
</dbReference>
<protein>
    <recommendedName>
        <fullName evidence="9">4-coumarate--CoA ligase</fullName>
    </recommendedName>
</protein>
<sequence length="545" mass="58847">MASVFDPATGIYSSCRPALSMPSPGATGGIVQFLLERTSDPGISSKLALVDAITGERVTFSQLRRRISVIAQGLIELGVRRGDVVLILSPNSIQFVESFLAVIFVGAILTTVNPLNTAEEIAKQARDSSPSLVITTLELADKVQRLDLPSVIIDHRDGSVLPPRSIPYSSLLRESPIFRDGSSISAPIESNLDDTVALLYSSGTTGVSKGVMLSHRNFLAAAGQVNMDAEMEGRENDVLLVMLPLFHIFGLAVSYASLQRSETVVILPRFEFLHFLKSIQDFRVTQLPLVPPVAIALAKHAAVADYDLSSIKNVISGAAPLGKEIMEACSRRLPLADIRQGYGLTESTGMALLTLPGEDPRFMGAAGSLVSGTEAMVVDPETCKPVPPQKSGELWLRGQQIMKGYLNNPTATASTIDENGWLHTGDLVYVNQGRFFVLDRMKELIKYKGFQVAPAELEALLLSHPSLLDAAVVPLADEEAGQVPIAYVVKKPNATVDESNVLNFIAKQVAPYKRLRRVSFIDAIPKSAAGKILRRELTALPQSKL</sequence>
<dbReference type="STRING" id="88036.D8SND9"/>
<keyword evidence="8" id="KW-1185">Reference proteome</keyword>
<accession>D8SND9</accession>
<dbReference type="FunFam" id="3.30.300.30:FF:000007">
    <property type="entry name" value="4-coumarate--CoA ligase 2"/>
    <property type="match status" value="1"/>
</dbReference>
<dbReference type="InterPro" id="IPR000873">
    <property type="entry name" value="AMP-dep_synth/lig_dom"/>
</dbReference>
<dbReference type="OMA" id="RFDAGEW"/>
<dbReference type="InterPro" id="IPR020845">
    <property type="entry name" value="AMP-binding_CS"/>
</dbReference>
<keyword evidence="2" id="KW-0436">Ligase</keyword>
<dbReference type="PANTHER" id="PTHR24096:SF425">
    <property type="entry name" value="4-COUMARATE--COA LIGASE-LIKE 7"/>
    <property type="match status" value="1"/>
</dbReference>
<evidence type="ECO:0000259" key="6">
    <source>
        <dbReference type="Pfam" id="PF13193"/>
    </source>
</evidence>
<keyword evidence="3" id="KW-0547">Nucleotide-binding</keyword>
<dbReference type="HOGENOM" id="CLU_000022_59_2_1"/>
<dbReference type="PROSITE" id="PS00455">
    <property type="entry name" value="AMP_BINDING"/>
    <property type="match status" value="1"/>
</dbReference>
<dbReference type="InterPro" id="IPR045851">
    <property type="entry name" value="AMP-bd_C_sf"/>
</dbReference>
<dbReference type="Pfam" id="PF13193">
    <property type="entry name" value="AMP-binding_C"/>
    <property type="match status" value="1"/>
</dbReference>
<feature type="domain" description="AMP-dependent synthetase/ligase" evidence="5">
    <location>
        <begin position="46"/>
        <end position="406"/>
    </location>
</feature>
<dbReference type="GO" id="GO:0005524">
    <property type="term" value="F:ATP binding"/>
    <property type="evidence" value="ECO:0007669"/>
    <property type="project" value="UniProtKB-KW"/>
</dbReference>
<evidence type="ECO:0000313" key="8">
    <source>
        <dbReference type="Proteomes" id="UP000001514"/>
    </source>
</evidence>
<evidence type="ECO:0000259" key="5">
    <source>
        <dbReference type="Pfam" id="PF00501"/>
    </source>
</evidence>
<dbReference type="eggNOG" id="KOG1176">
    <property type="taxonomic scope" value="Eukaryota"/>
</dbReference>
<dbReference type="FunCoup" id="D8SND9">
    <property type="interactions" value="3426"/>
</dbReference>
<dbReference type="InterPro" id="IPR025110">
    <property type="entry name" value="AMP-bd_C"/>
</dbReference>
<dbReference type="InParanoid" id="D8SND9"/>
<gene>
    <name evidence="7" type="ORF">SELMODRAFT_181279</name>
</gene>
<dbReference type="Gene3D" id="3.30.300.30">
    <property type="match status" value="1"/>
</dbReference>
<evidence type="ECO:0000313" key="7">
    <source>
        <dbReference type="EMBL" id="EFJ14052.1"/>
    </source>
</evidence>
<evidence type="ECO:0000256" key="1">
    <source>
        <dbReference type="ARBA" id="ARBA00006432"/>
    </source>
</evidence>
<dbReference type="FunFam" id="3.40.50.12780:FF:000003">
    <property type="entry name" value="Long-chain-fatty-acid--CoA ligase FadD"/>
    <property type="match status" value="1"/>
</dbReference>
<reference evidence="7 8" key="1">
    <citation type="journal article" date="2011" name="Science">
        <title>The Selaginella genome identifies genetic changes associated with the evolution of vascular plants.</title>
        <authorList>
            <person name="Banks J.A."/>
            <person name="Nishiyama T."/>
            <person name="Hasebe M."/>
            <person name="Bowman J.L."/>
            <person name="Gribskov M."/>
            <person name="dePamphilis C."/>
            <person name="Albert V.A."/>
            <person name="Aono N."/>
            <person name="Aoyama T."/>
            <person name="Ambrose B.A."/>
            <person name="Ashton N.W."/>
            <person name="Axtell M.J."/>
            <person name="Barker E."/>
            <person name="Barker M.S."/>
            <person name="Bennetzen J.L."/>
            <person name="Bonawitz N.D."/>
            <person name="Chapple C."/>
            <person name="Cheng C."/>
            <person name="Correa L.G."/>
            <person name="Dacre M."/>
            <person name="DeBarry J."/>
            <person name="Dreyer I."/>
            <person name="Elias M."/>
            <person name="Engstrom E.M."/>
            <person name="Estelle M."/>
            <person name="Feng L."/>
            <person name="Finet C."/>
            <person name="Floyd S.K."/>
            <person name="Frommer W.B."/>
            <person name="Fujita T."/>
            <person name="Gramzow L."/>
            <person name="Gutensohn M."/>
            <person name="Harholt J."/>
            <person name="Hattori M."/>
            <person name="Heyl A."/>
            <person name="Hirai T."/>
            <person name="Hiwatashi Y."/>
            <person name="Ishikawa M."/>
            <person name="Iwata M."/>
            <person name="Karol K.G."/>
            <person name="Koehler B."/>
            <person name="Kolukisaoglu U."/>
            <person name="Kubo M."/>
            <person name="Kurata T."/>
            <person name="Lalonde S."/>
            <person name="Li K."/>
            <person name="Li Y."/>
            <person name="Litt A."/>
            <person name="Lyons E."/>
            <person name="Manning G."/>
            <person name="Maruyama T."/>
            <person name="Michael T.P."/>
            <person name="Mikami K."/>
            <person name="Miyazaki S."/>
            <person name="Morinaga S."/>
            <person name="Murata T."/>
            <person name="Mueller-Roeber B."/>
            <person name="Nelson D.R."/>
            <person name="Obara M."/>
            <person name="Oguri Y."/>
            <person name="Olmstead R.G."/>
            <person name="Onodera N."/>
            <person name="Petersen B.L."/>
            <person name="Pils B."/>
            <person name="Prigge M."/>
            <person name="Rensing S.A."/>
            <person name="Riano-Pachon D.M."/>
            <person name="Roberts A.W."/>
            <person name="Sato Y."/>
            <person name="Scheller H.V."/>
            <person name="Schulz B."/>
            <person name="Schulz C."/>
            <person name="Shakirov E.V."/>
            <person name="Shibagaki N."/>
            <person name="Shinohara N."/>
            <person name="Shippen D.E."/>
            <person name="Soerensen I."/>
            <person name="Sotooka R."/>
            <person name="Sugimoto N."/>
            <person name="Sugita M."/>
            <person name="Sumikawa N."/>
            <person name="Tanurdzic M."/>
            <person name="Theissen G."/>
            <person name="Ulvskov P."/>
            <person name="Wakazuki S."/>
            <person name="Weng J.K."/>
            <person name="Willats W.W."/>
            <person name="Wipf D."/>
            <person name="Wolf P.G."/>
            <person name="Yang L."/>
            <person name="Zimmer A.D."/>
            <person name="Zhu Q."/>
            <person name="Mitros T."/>
            <person name="Hellsten U."/>
            <person name="Loque D."/>
            <person name="Otillar R."/>
            <person name="Salamov A."/>
            <person name="Schmutz J."/>
            <person name="Shapiro H."/>
            <person name="Lindquist E."/>
            <person name="Lucas S."/>
            <person name="Rokhsar D."/>
            <person name="Grigoriev I.V."/>
        </authorList>
    </citation>
    <scope>NUCLEOTIDE SEQUENCE [LARGE SCALE GENOMIC DNA]</scope>
</reference>
<dbReference type="EMBL" id="GL377629">
    <property type="protein sequence ID" value="EFJ14052.1"/>
    <property type="molecule type" value="Genomic_DNA"/>
</dbReference>
<dbReference type="Gramene" id="EFJ14052">
    <property type="protein sequence ID" value="EFJ14052"/>
    <property type="gene ID" value="SELMODRAFT_181279"/>
</dbReference>
<proteinExistence type="inferred from homology"/>
<dbReference type="SUPFAM" id="SSF56801">
    <property type="entry name" value="Acetyl-CoA synthetase-like"/>
    <property type="match status" value="1"/>
</dbReference>
<dbReference type="Pfam" id="PF00501">
    <property type="entry name" value="AMP-binding"/>
    <property type="match status" value="1"/>
</dbReference>
<evidence type="ECO:0000256" key="2">
    <source>
        <dbReference type="ARBA" id="ARBA00022598"/>
    </source>
</evidence>
<dbReference type="PANTHER" id="PTHR24096">
    <property type="entry name" value="LONG-CHAIN-FATTY-ACID--COA LIGASE"/>
    <property type="match status" value="1"/>
</dbReference>
<dbReference type="OrthoDB" id="10253869at2759"/>
<comment type="similarity">
    <text evidence="1">Belongs to the ATP-dependent AMP-binding enzyme family.</text>
</comment>
<name>D8SND9_SELML</name>
<organism evidence="8">
    <name type="scientific">Selaginella moellendorffii</name>
    <name type="common">Spikemoss</name>
    <dbReference type="NCBI Taxonomy" id="88036"/>
    <lineage>
        <taxon>Eukaryota</taxon>
        <taxon>Viridiplantae</taxon>
        <taxon>Streptophyta</taxon>
        <taxon>Embryophyta</taxon>
        <taxon>Tracheophyta</taxon>
        <taxon>Lycopodiopsida</taxon>
        <taxon>Selaginellales</taxon>
        <taxon>Selaginellaceae</taxon>
        <taxon>Selaginella</taxon>
    </lineage>
</organism>
<evidence type="ECO:0000256" key="3">
    <source>
        <dbReference type="ARBA" id="ARBA00022741"/>
    </source>
</evidence>
<evidence type="ECO:0008006" key="9">
    <source>
        <dbReference type="Google" id="ProtNLM"/>
    </source>
</evidence>
<feature type="domain" description="AMP-binding enzyme C-terminal" evidence="6">
    <location>
        <begin position="456"/>
        <end position="531"/>
    </location>
</feature>
<keyword evidence="4" id="KW-0067">ATP-binding</keyword>
<dbReference type="InterPro" id="IPR042099">
    <property type="entry name" value="ANL_N_sf"/>
</dbReference>
<dbReference type="KEGG" id="smo:SELMODRAFT_181279"/>
<dbReference type="Gene3D" id="3.40.50.12780">
    <property type="entry name" value="N-terminal domain of ligase-like"/>
    <property type="match status" value="1"/>
</dbReference>
<dbReference type="GO" id="GO:0016405">
    <property type="term" value="F:CoA-ligase activity"/>
    <property type="evidence" value="ECO:0000318"/>
    <property type="project" value="GO_Central"/>
</dbReference>